<dbReference type="OrthoDB" id="2390218at2"/>
<evidence type="ECO:0000256" key="1">
    <source>
        <dbReference type="SAM" id="Phobius"/>
    </source>
</evidence>
<evidence type="ECO:0000313" key="2">
    <source>
        <dbReference type="EMBL" id="RLQ96871.1"/>
    </source>
</evidence>
<gene>
    <name evidence="2" type="ORF">D9X91_05155</name>
</gene>
<dbReference type="Proteomes" id="UP000276770">
    <property type="component" value="Unassembled WGS sequence"/>
</dbReference>
<keyword evidence="1" id="KW-1133">Transmembrane helix</keyword>
<keyword evidence="3" id="KW-1185">Reference proteome</keyword>
<keyword evidence="1" id="KW-0472">Membrane</keyword>
<evidence type="ECO:0000313" key="3">
    <source>
        <dbReference type="Proteomes" id="UP000276770"/>
    </source>
</evidence>
<reference evidence="2 3" key="1">
    <citation type="submission" date="2018-10" db="EMBL/GenBank/DDBJ databases">
        <title>Falsibacillus sp. genome draft.</title>
        <authorList>
            <person name="Shi S."/>
        </authorList>
    </citation>
    <scope>NUCLEOTIDE SEQUENCE [LARGE SCALE GENOMIC DNA]</scope>
    <source>
        <strain evidence="2 3">GY 10110</strain>
    </source>
</reference>
<dbReference type="EMBL" id="RCVZ01000003">
    <property type="protein sequence ID" value="RLQ96871.1"/>
    <property type="molecule type" value="Genomic_DNA"/>
</dbReference>
<comment type="caution">
    <text evidence="2">The sequence shown here is derived from an EMBL/GenBank/DDBJ whole genome shotgun (WGS) entry which is preliminary data.</text>
</comment>
<proteinExistence type="predicted"/>
<feature type="transmembrane region" description="Helical" evidence="1">
    <location>
        <begin position="20"/>
        <end position="44"/>
    </location>
</feature>
<protein>
    <submittedName>
        <fullName evidence="2">Uncharacterized protein</fullName>
    </submittedName>
</protein>
<name>A0A3L7K4B3_9BACI</name>
<accession>A0A3L7K4B3</accession>
<keyword evidence="1" id="KW-0812">Transmembrane</keyword>
<organism evidence="2 3">
    <name type="scientific">Falsibacillus albus</name>
    <dbReference type="NCBI Taxonomy" id="2478915"/>
    <lineage>
        <taxon>Bacteria</taxon>
        <taxon>Bacillati</taxon>
        <taxon>Bacillota</taxon>
        <taxon>Bacilli</taxon>
        <taxon>Bacillales</taxon>
        <taxon>Bacillaceae</taxon>
        <taxon>Falsibacillus</taxon>
    </lineage>
</organism>
<dbReference type="AlphaFoldDB" id="A0A3L7K4B3"/>
<sequence>MFQSFALNLFLYFPEDKREYIPAAITMAVFTVFAIITFRIIIYISKREERKTKDLEDHYNPANGQEPTKHS</sequence>